<protein>
    <submittedName>
        <fullName evidence="2">Tripartite tricarboxylate transporter substrate binding protein</fullName>
    </submittedName>
</protein>
<dbReference type="PIRSF" id="PIRSF017082">
    <property type="entry name" value="YflP"/>
    <property type="match status" value="1"/>
</dbReference>
<dbReference type="Pfam" id="PF03401">
    <property type="entry name" value="TctC"/>
    <property type="match status" value="1"/>
</dbReference>
<dbReference type="KEGG" id="hcz:G9Q37_07315"/>
<dbReference type="InterPro" id="IPR005064">
    <property type="entry name" value="BUG"/>
</dbReference>
<organism evidence="2 3">
    <name type="scientific">Hydrogenophaga crocea</name>
    <dbReference type="NCBI Taxonomy" id="2716225"/>
    <lineage>
        <taxon>Bacteria</taxon>
        <taxon>Pseudomonadati</taxon>
        <taxon>Pseudomonadota</taxon>
        <taxon>Betaproteobacteria</taxon>
        <taxon>Burkholderiales</taxon>
        <taxon>Comamonadaceae</taxon>
        <taxon>Hydrogenophaga</taxon>
    </lineage>
</organism>
<dbReference type="Gene3D" id="3.40.190.10">
    <property type="entry name" value="Periplasmic binding protein-like II"/>
    <property type="match status" value="1"/>
</dbReference>
<comment type="similarity">
    <text evidence="1">Belongs to the UPF0065 (bug) family.</text>
</comment>
<reference evidence="2 3" key="1">
    <citation type="submission" date="2020-03" db="EMBL/GenBank/DDBJ databases">
        <title>Hydrogenophaga sp. nov. isolated from cyanobacterial mat.</title>
        <authorList>
            <person name="Thorat V."/>
            <person name="Kirdat K."/>
            <person name="Tiwarekar B."/>
            <person name="Costa E.D."/>
            <person name="Yadav A."/>
        </authorList>
    </citation>
    <scope>NUCLEOTIDE SEQUENCE [LARGE SCALE GENOMIC DNA]</scope>
    <source>
        <strain evidence="2 3">BA0156</strain>
    </source>
</reference>
<dbReference type="InterPro" id="IPR042100">
    <property type="entry name" value="Bug_dom1"/>
</dbReference>
<dbReference type="PANTHER" id="PTHR42928:SF5">
    <property type="entry name" value="BLR1237 PROTEIN"/>
    <property type="match status" value="1"/>
</dbReference>
<gene>
    <name evidence="2" type="ORF">G9Q37_07315</name>
</gene>
<name>A0A6G8IFS1_9BURK</name>
<evidence type="ECO:0000313" key="2">
    <source>
        <dbReference type="EMBL" id="QIM51961.1"/>
    </source>
</evidence>
<evidence type="ECO:0000256" key="1">
    <source>
        <dbReference type="ARBA" id="ARBA00006987"/>
    </source>
</evidence>
<keyword evidence="3" id="KW-1185">Reference proteome</keyword>
<dbReference type="SUPFAM" id="SSF53850">
    <property type="entry name" value="Periplasmic binding protein-like II"/>
    <property type="match status" value="1"/>
</dbReference>
<dbReference type="RefSeq" id="WP_166226542.1">
    <property type="nucleotide sequence ID" value="NZ_CP049989.1"/>
</dbReference>
<proteinExistence type="inferred from homology"/>
<dbReference type="PANTHER" id="PTHR42928">
    <property type="entry name" value="TRICARBOXYLATE-BINDING PROTEIN"/>
    <property type="match status" value="1"/>
</dbReference>
<dbReference type="AlphaFoldDB" id="A0A6G8IFS1"/>
<dbReference type="EMBL" id="CP049989">
    <property type="protein sequence ID" value="QIM51961.1"/>
    <property type="molecule type" value="Genomic_DNA"/>
</dbReference>
<dbReference type="Gene3D" id="3.40.190.150">
    <property type="entry name" value="Bordetella uptake gene, domain 1"/>
    <property type="match status" value="1"/>
</dbReference>
<evidence type="ECO:0000313" key="3">
    <source>
        <dbReference type="Proteomes" id="UP000503162"/>
    </source>
</evidence>
<sequence>MSRPHDPSINRRQILTLTAMTLAVPTWAQTGYPSKPITMLVPFPAGGTTDILGRLVGRHLATRLGGTVVVENKPGAGGAVGSALVAKAAGDGHALLMGTIGTHAINQYLYKKLAYDPFKDFSPISLVAMVPNVLVVNASSPIKTVKDLIAAAKAEPGKLSYASAGNGTSIHLCGALFEQMAQVSMAHVPYRGSAPAITDLLGGQTTCMFDNLPSAMPHIRSGALRAVAVTTVRRSAALPDVPTIAEAGVAGYDASSWFGIWAPASTSASLVSRLNEEIRQILAQPDVRQTLKEQGAEAAPDSPSQFAAFIQAEAAKWAKVVKTANVQLD</sequence>
<dbReference type="CDD" id="cd13578">
    <property type="entry name" value="PBP2_Bug27"/>
    <property type="match status" value="1"/>
</dbReference>
<accession>A0A6G8IFS1</accession>
<dbReference type="Proteomes" id="UP000503162">
    <property type="component" value="Chromosome"/>
</dbReference>